<evidence type="ECO:0000313" key="2">
    <source>
        <dbReference type="EMBL" id="OOF49342.1"/>
    </source>
</evidence>
<dbReference type="AlphaFoldDB" id="A0A1V3IV29"/>
<reference evidence="3 4" key="1">
    <citation type="submission" date="2016-10" db="EMBL/GenBank/DDBJ databases">
        <title>Rodentibacter gen. nov. and new species.</title>
        <authorList>
            <person name="Christensen H."/>
        </authorList>
    </citation>
    <scope>NUCLEOTIDE SEQUENCE [LARGE SCALE GENOMIC DNA]</scope>
    <source>
        <strain evidence="1 3">H1983213011</strain>
        <strain evidence="2 4">H1987082031</strain>
    </source>
</reference>
<accession>A0A1V3IV29</accession>
<sequence length="108" mass="12298">MAFKEILDELPTIDHLSGLNVKQGDEIIHHIPAIPGKLGSLRLYHALAEKFNGKLDRTSAQQGIEWFAEYVEDAKKHPGKHPNIDLLFNVVEKELVLHLELLKNQQEN</sequence>
<dbReference type="RefSeq" id="WP_077421168.1">
    <property type="nucleotide sequence ID" value="NZ_MLHK01000026.1"/>
</dbReference>
<dbReference type="Proteomes" id="UP000188728">
    <property type="component" value="Unassembled WGS sequence"/>
</dbReference>
<dbReference type="EMBL" id="MLHK01000026">
    <property type="protein sequence ID" value="OOF45759.1"/>
    <property type="molecule type" value="Genomic_DNA"/>
</dbReference>
<protein>
    <recommendedName>
        <fullName evidence="5">RNA polymerase subunit sigma-32</fullName>
    </recommendedName>
</protein>
<proteinExistence type="predicted"/>
<dbReference type="Pfam" id="PF10084">
    <property type="entry name" value="DUF2322"/>
    <property type="match status" value="1"/>
</dbReference>
<dbReference type="InterPro" id="IPR016755">
    <property type="entry name" value="UCP019302"/>
</dbReference>
<dbReference type="Proteomes" id="UP000189161">
    <property type="component" value="Unassembled WGS sequence"/>
</dbReference>
<accession>A0A1V3J310</accession>
<gene>
    <name evidence="1" type="ORF">BKK51_05460</name>
    <name evidence="2" type="ORF">BKK52_03935</name>
</gene>
<dbReference type="PIRSF" id="PIRSF019302">
    <property type="entry name" value="UCP019302"/>
    <property type="match status" value="1"/>
</dbReference>
<keyword evidence="4" id="KW-1185">Reference proteome</keyword>
<comment type="caution">
    <text evidence="1">The sequence shown here is derived from an EMBL/GenBank/DDBJ whole genome shotgun (WGS) entry which is preliminary data.</text>
</comment>
<dbReference type="OrthoDB" id="7596112at2"/>
<name>A0A1V3IV29_9PAST</name>
<evidence type="ECO:0008006" key="5">
    <source>
        <dbReference type="Google" id="ProtNLM"/>
    </source>
</evidence>
<organism evidence="1 3">
    <name type="scientific">Rodentibacter trehalosifermentans</name>
    <dbReference type="NCBI Taxonomy" id="1908263"/>
    <lineage>
        <taxon>Bacteria</taxon>
        <taxon>Pseudomonadati</taxon>
        <taxon>Pseudomonadota</taxon>
        <taxon>Gammaproteobacteria</taxon>
        <taxon>Pasteurellales</taxon>
        <taxon>Pasteurellaceae</taxon>
        <taxon>Rodentibacter</taxon>
    </lineage>
</organism>
<evidence type="ECO:0000313" key="1">
    <source>
        <dbReference type="EMBL" id="OOF45759.1"/>
    </source>
</evidence>
<dbReference type="EMBL" id="MLHL01000016">
    <property type="protein sequence ID" value="OOF49342.1"/>
    <property type="molecule type" value="Genomic_DNA"/>
</dbReference>
<evidence type="ECO:0000313" key="3">
    <source>
        <dbReference type="Proteomes" id="UP000188728"/>
    </source>
</evidence>
<evidence type="ECO:0000313" key="4">
    <source>
        <dbReference type="Proteomes" id="UP000189161"/>
    </source>
</evidence>